<dbReference type="Gene3D" id="3.40.50.2000">
    <property type="entry name" value="Glycogen Phosphorylase B"/>
    <property type="match status" value="2"/>
</dbReference>
<keyword evidence="1" id="KW-0328">Glycosyltransferase</keyword>
<dbReference type="InterPro" id="IPR050194">
    <property type="entry name" value="Glycosyltransferase_grp1"/>
</dbReference>
<keyword evidence="5" id="KW-1185">Reference proteome</keyword>
<dbReference type="RefSeq" id="WP_222684796.1">
    <property type="nucleotide sequence ID" value="NZ_JABUBT010000006.1"/>
</dbReference>
<evidence type="ECO:0000313" key="5">
    <source>
        <dbReference type="Proteomes" id="UP000825228"/>
    </source>
</evidence>
<keyword evidence="2" id="KW-0808">Transferase</keyword>
<dbReference type="PANTHER" id="PTHR45947">
    <property type="entry name" value="SULFOQUINOVOSYL TRANSFERASE SQD2"/>
    <property type="match status" value="1"/>
</dbReference>
<dbReference type="Proteomes" id="UP000825228">
    <property type="component" value="Unassembled WGS sequence"/>
</dbReference>
<reference evidence="4 5" key="1">
    <citation type="submission" date="2020-06" db="EMBL/GenBank/DDBJ databases">
        <title>Taxonomy, biology and ecology of Rhodococcus bacteria occurring in California pistachio and other woody hosts as revealed by genome sequence analyses.</title>
        <authorList>
            <person name="Gai Y."/>
            <person name="Riely B."/>
        </authorList>
    </citation>
    <scope>NUCLEOTIDE SEQUENCE [LARGE SCALE GENOMIC DNA]</scope>
    <source>
        <strain evidence="4 5">BP-281</strain>
    </source>
</reference>
<accession>A0ABS7P5C4</accession>
<protein>
    <submittedName>
        <fullName evidence="4">Glycosyltransferase</fullName>
    </submittedName>
</protein>
<evidence type="ECO:0000259" key="3">
    <source>
        <dbReference type="Pfam" id="PF13439"/>
    </source>
</evidence>
<dbReference type="InterPro" id="IPR028098">
    <property type="entry name" value="Glyco_trans_4-like_N"/>
</dbReference>
<organism evidence="4 5">
    <name type="scientific">Rhodococcoides corynebacterioides</name>
    <dbReference type="NCBI Taxonomy" id="53972"/>
    <lineage>
        <taxon>Bacteria</taxon>
        <taxon>Bacillati</taxon>
        <taxon>Actinomycetota</taxon>
        <taxon>Actinomycetes</taxon>
        <taxon>Mycobacteriales</taxon>
        <taxon>Nocardiaceae</taxon>
        <taxon>Rhodococcoides</taxon>
    </lineage>
</organism>
<dbReference type="SUPFAM" id="SSF53756">
    <property type="entry name" value="UDP-Glycosyltransferase/glycogen phosphorylase"/>
    <property type="match status" value="1"/>
</dbReference>
<dbReference type="PANTHER" id="PTHR45947:SF3">
    <property type="entry name" value="SULFOQUINOVOSYL TRANSFERASE SQD2"/>
    <property type="match status" value="1"/>
</dbReference>
<dbReference type="Pfam" id="PF13692">
    <property type="entry name" value="Glyco_trans_1_4"/>
    <property type="match status" value="1"/>
</dbReference>
<dbReference type="EMBL" id="JABUBU010000010">
    <property type="protein sequence ID" value="MBY6367520.1"/>
    <property type="molecule type" value="Genomic_DNA"/>
</dbReference>
<comment type="caution">
    <text evidence="4">The sequence shown here is derived from an EMBL/GenBank/DDBJ whole genome shotgun (WGS) entry which is preliminary data.</text>
</comment>
<evidence type="ECO:0000256" key="2">
    <source>
        <dbReference type="ARBA" id="ARBA00022679"/>
    </source>
</evidence>
<dbReference type="Pfam" id="PF13439">
    <property type="entry name" value="Glyco_transf_4"/>
    <property type="match status" value="1"/>
</dbReference>
<gene>
    <name evidence="4" type="ORF">HQ603_12200</name>
</gene>
<name>A0ABS7P5C4_9NOCA</name>
<evidence type="ECO:0000256" key="1">
    <source>
        <dbReference type="ARBA" id="ARBA00022676"/>
    </source>
</evidence>
<evidence type="ECO:0000313" key="4">
    <source>
        <dbReference type="EMBL" id="MBY6367520.1"/>
    </source>
</evidence>
<proteinExistence type="predicted"/>
<sequence>MRILVYPHDLGLGGSQLNAIDLAAAAAETGHEVCVYGDPGPLVDRVRSKGLEFVASPSPRRRPSSAVVRHLRATLRERRVDVVHGYEWPPVLEATLACVGTTARPFATVMSMAVADFLPRTVDLVVGTERIAAVERSRGRRRVDVLEPPVDLRENVRDTASGVAFRRRWGIGRDATLVVSVARLAHELKLEGTLVAIDVVADLAATTDVVLALVGDGPARAEVDRRVAAANARAGRRVVVTTGALTDPRPGYAAADIALGMGGSALRAMAFRTPVVVQGERGFWRTLTPESVDGFLWEGWYGVGRSPDDGARYLRAELGPLLDDARRRAELGAFAASVVAERFSLEAAVRRQVALYTRTLERATTVSGAIPDGARSATLFGEYEVRRQWNRRRGRAAVDDFNTVGIDDSNTVGIDDSNTVADPRPVRA</sequence>
<feature type="domain" description="Glycosyltransferase subfamily 4-like N-terminal" evidence="3">
    <location>
        <begin position="13"/>
        <end position="100"/>
    </location>
</feature>